<feature type="compositionally biased region" description="Acidic residues" evidence="8">
    <location>
        <begin position="496"/>
        <end position="506"/>
    </location>
</feature>
<feature type="transmembrane region" description="Helical" evidence="9">
    <location>
        <begin position="62"/>
        <end position="84"/>
    </location>
</feature>
<evidence type="ECO:0000256" key="2">
    <source>
        <dbReference type="ARBA" id="ARBA00009773"/>
    </source>
</evidence>
<evidence type="ECO:0000256" key="7">
    <source>
        <dbReference type="ARBA" id="ARBA00023136"/>
    </source>
</evidence>
<dbReference type="GO" id="GO:0005886">
    <property type="term" value="C:plasma membrane"/>
    <property type="evidence" value="ECO:0007669"/>
    <property type="project" value="UniProtKB-SubCell"/>
</dbReference>
<feature type="transmembrane region" description="Helical" evidence="9">
    <location>
        <begin position="177"/>
        <end position="196"/>
    </location>
</feature>
<evidence type="ECO:0000256" key="4">
    <source>
        <dbReference type="ARBA" id="ARBA00022475"/>
    </source>
</evidence>
<feature type="transmembrane region" description="Helical" evidence="9">
    <location>
        <begin position="332"/>
        <end position="359"/>
    </location>
</feature>
<evidence type="ECO:0000256" key="8">
    <source>
        <dbReference type="SAM" id="MobiDB-lite"/>
    </source>
</evidence>
<dbReference type="AlphaFoldDB" id="A0A2N5J8A1"/>
<feature type="compositionally biased region" description="Basic and acidic residues" evidence="8">
    <location>
        <begin position="463"/>
        <end position="472"/>
    </location>
</feature>
<feature type="region of interest" description="Disordered" evidence="8">
    <location>
        <begin position="462"/>
        <end position="534"/>
    </location>
</feature>
<evidence type="ECO:0000256" key="6">
    <source>
        <dbReference type="ARBA" id="ARBA00022989"/>
    </source>
</evidence>
<evidence type="ECO:0000256" key="1">
    <source>
        <dbReference type="ARBA" id="ARBA00004651"/>
    </source>
</evidence>
<keyword evidence="7 9" id="KW-0472">Membrane</keyword>
<dbReference type="RefSeq" id="WP_101617563.1">
    <property type="nucleotide sequence ID" value="NZ_NMWU01000031.1"/>
</dbReference>
<proteinExistence type="inferred from homology"/>
<evidence type="ECO:0000313" key="10">
    <source>
        <dbReference type="EMBL" id="PLS30430.1"/>
    </source>
</evidence>
<name>A0A2N5J8A1_9BIFI</name>
<reference evidence="10 11" key="1">
    <citation type="submission" date="2017-07" db="EMBL/GenBank/DDBJ databases">
        <title>Bifidobacterium novel species.</title>
        <authorList>
            <person name="Lugli G.A."/>
            <person name="Milani C."/>
            <person name="Duranti S."/>
            <person name="Mangifesta M."/>
        </authorList>
    </citation>
    <scope>NUCLEOTIDE SEQUENCE [LARGE SCALE GENOMIC DNA]</scope>
    <source>
        <strain evidence="11">Uis1B</strain>
    </source>
</reference>
<evidence type="ECO:0000256" key="9">
    <source>
        <dbReference type="SAM" id="Phobius"/>
    </source>
</evidence>
<keyword evidence="3" id="KW-0813">Transport</keyword>
<dbReference type="Proteomes" id="UP000235050">
    <property type="component" value="Unassembled WGS sequence"/>
</dbReference>
<keyword evidence="5 9" id="KW-0812">Transmembrane</keyword>
<dbReference type="Pfam" id="PF01594">
    <property type="entry name" value="AI-2E_transport"/>
    <property type="match status" value="1"/>
</dbReference>
<dbReference type="InterPro" id="IPR002549">
    <property type="entry name" value="AI-2E-like"/>
</dbReference>
<dbReference type="GO" id="GO:0055085">
    <property type="term" value="P:transmembrane transport"/>
    <property type="evidence" value="ECO:0007669"/>
    <property type="project" value="TreeGrafter"/>
</dbReference>
<feature type="transmembrane region" description="Helical" evidence="9">
    <location>
        <begin position="263"/>
        <end position="288"/>
    </location>
</feature>
<accession>A0A2N5J8A1</accession>
<comment type="similarity">
    <text evidence="2">Belongs to the autoinducer-2 exporter (AI-2E) (TC 2.A.86) family.</text>
</comment>
<evidence type="ECO:0000256" key="5">
    <source>
        <dbReference type="ARBA" id="ARBA00022692"/>
    </source>
</evidence>
<sequence length="534" mass="58751">MSAQQEDQYSQEEDRFDLAAVFPAKGDPRRPPEWFGRGLLYAAIAVFLSIFVWQTWDKIDSIVLYIVISMFIALAVEPMVRWLVVHGWKRGAASAITLVVLLVVLGGLLTLFGNMFIQQLVGMVSSLPGLYEQIVDVVRDQAHWELPAMQDLWGEVFKNLQTNTVTNLANQALSTTASLLNAMLGILTVALVTYYVSAALPRMRRSLCQWIAPKSQERFLIVWTVVQDQISNFLYSRIILAVISSVCMSVFMVALDIPYWLPLSIFCGLVSQFVPTVGTYIGGALPVLSAWGSNGIKYALFVLIYIIVYQQIENMLLSPAISQRTMDLNPAVAFLAVLALGSVFGALGAFLALPLTASFQAVFKAYTKRYELIDSPLLSDPKPVKKSAMVSGMEAFNEHVIKPVTDHMPRAAQGSTKRVPPHETQLRSELDYAHDRLADFATAQELDESATVAIPKNVVSSGKVERGRDVAGKPDLNPQFGDPQSADPRSGRSDDKNEELDTDSESSNDSNGVDGGDGHGDAPNTGRSAREEWR</sequence>
<keyword evidence="4" id="KW-1003">Cell membrane</keyword>
<organism evidence="10 11">
    <name type="scientific">Bifidobacterium margollesii</name>
    <dbReference type="NCBI Taxonomy" id="2020964"/>
    <lineage>
        <taxon>Bacteria</taxon>
        <taxon>Bacillati</taxon>
        <taxon>Actinomycetota</taxon>
        <taxon>Actinomycetes</taxon>
        <taxon>Bifidobacteriales</taxon>
        <taxon>Bifidobacteriaceae</taxon>
        <taxon>Bifidobacterium</taxon>
    </lineage>
</organism>
<feature type="transmembrane region" description="Helical" evidence="9">
    <location>
        <begin position="295"/>
        <end position="312"/>
    </location>
</feature>
<dbReference type="OrthoDB" id="5242074at2"/>
<feature type="transmembrane region" description="Helical" evidence="9">
    <location>
        <begin position="238"/>
        <end position="257"/>
    </location>
</feature>
<dbReference type="PANTHER" id="PTHR21716:SF53">
    <property type="entry name" value="PERMEASE PERM-RELATED"/>
    <property type="match status" value="1"/>
</dbReference>
<keyword evidence="6 9" id="KW-1133">Transmembrane helix</keyword>
<dbReference type="EMBL" id="NMWU01000031">
    <property type="protein sequence ID" value="PLS30430.1"/>
    <property type="molecule type" value="Genomic_DNA"/>
</dbReference>
<comment type="caution">
    <text evidence="10">The sequence shown here is derived from an EMBL/GenBank/DDBJ whole genome shotgun (WGS) entry which is preliminary data.</text>
</comment>
<protein>
    <submittedName>
        <fullName evidence="10">AI-2E family transporter</fullName>
    </submittedName>
</protein>
<comment type="subcellular location">
    <subcellularLocation>
        <location evidence="1">Cell membrane</location>
        <topology evidence="1">Multi-pass membrane protein</topology>
    </subcellularLocation>
</comment>
<evidence type="ECO:0000256" key="3">
    <source>
        <dbReference type="ARBA" id="ARBA00022448"/>
    </source>
</evidence>
<evidence type="ECO:0000313" key="11">
    <source>
        <dbReference type="Proteomes" id="UP000235050"/>
    </source>
</evidence>
<feature type="transmembrane region" description="Helical" evidence="9">
    <location>
        <begin position="38"/>
        <end position="56"/>
    </location>
</feature>
<feature type="transmembrane region" description="Helical" evidence="9">
    <location>
        <begin position="96"/>
        <end position="117"/>
    </location>
</feature>
<dbReference type="PANTHER" id="PTHR21716">
    <property type="entry name" value="TRANSMEMBRANE PROTEIN"/>
    <property type="match status" value="1"/>
</dbReference>
<keyword evidence="11" id="KW-1185">Reference proteome</keyword>
<gene>
    <name evidence="10" type="ORF">Uis1B_1726</name>
</gene>